<organism evidence="4 5">
    <name type="scientific">Diaporthe eres</name>
    <name type="common">Phomopsis oblonga</name>
    <dbReference type="NCBI Taxonomy" id="83184"/>
    <lineage>
        <taxon>Eukaryota</taxon>
        <taxon>Fungi</taxon>
        <taxon>Dikarya</taxon>
        <taxon>Ascomycota</taxon>
        <taxon>Pezizomycotina</taxon>
        <taxon>Sordariomycetes</taxon>
        <taxon>Sordariomycetidae</taxon>
        <taxon>Diaporthales</taxon>
        <taxon>Diaporthaceae</taxon>
        <taxon>Diaporthe</taxon>
        <taxon>Diaporthe eres species complex</taxon>
    </lineage>
</organism>
<feature type="region of interest" description="Disordered" evidence="2">
    <location>
        <begin position="411"/>
        <end position="451"/>
    </location>
</feature>
<gene>
    <name evidence="4" type="ORF">SLS63_006767</name>
</gene>
<dbReference type="Pfam" id="PF04082">
    <property type="entry name" value="Fungal_trans"/>
    <property type="match status" value="1"/>
</dbReference>
<keyword evidence="5" id="KW-1185">Reference proteome</keyword>
<keyword evidence="1" id="KW-0539">Nucleus</keyword>
<dbReference type="EMBL" id="JAKNSF020000034">
    <property type="protein sequence ID" value="KAK7728319.1"/>
    <property type="molecule type" value="Genomic_DNA"/>
</dbReference>
<dbReference type="PANTHER" id="PTHR47431:SF4">
    <property type="entry name" value="ZN(II)2CYS6 TRANSCRIPTION FACTOR (EUROFUNG)"/>
    <property type="match status" value="1"/>
</dbReference>
<feature type="compositionally biased region" description="Polar residues" evidence="2">
    <location>
        <begin position="413"/>
        <end position="425"/>
    </location>
</feature>
<evidence type="ECO:0000256" key="1">
    <source>
        <dbReference type="ARBA" id="ARBA00023242"/>
    </source>
</evidence>
<dbReference type="SMART" id="SM00906">
    <property type="entry name" value="Fungal_trans"/>
    <property type="match status" value="1"/>
</dbReference>
<comment type="caution">
    <text evidence="4">The sequence shown here is derived from an EMBL/GenBank/DDBJ whole genome shotgun (WGS) entry which is preliminary data.</text>
</comment>
<feature type="domain" description="Xylanolytic transcriptional activator regulatory" evidence="3">
    <location>
        <begin position="106"/>
        <end position="183"/>
    </location>
</feature>
<dbReference type="InterPro" id="IPR007219">
    <property type="entry name" value="XnlR_reg_dom"/>
</dbReference>
<dbReference type="PANTHER" id="PTHR47431">
    <property type="entry name" value="ZN(II)2CYS6 TRANSCRIPTION FACTOR (EUROFUNG)-RELATED"/>
    <property type="match status" value="1"/>
</dbReference>
<evidence type="ECO:0000259" key="3">
    <source>
        <dbReference type="SMART" id="SM00906"/>
    </source>
</evidence>
<proteinExistence type="predicted"/>
<name>A0ABR1P7P6_DIAER</name>
<protein>
    <recommendedName>
        <fullName evidence="3">Xylanolytic transcriptional activator regulatory domain-containing protein</fullName>
    </recommendedName>
</protein>
<accession>A0ABR1P7P6</accession>
<evidence type="ECO:0000313" key="4">
    <source>
        <dbReference type="EMBL" id="KAK7728319.1"/>
    </source>
</evidence>
<dbReference type="CDD" id="cd12148">
    <property type="entry name" value="fungal_TF_MHR"/>
    <property type="match status" value="1"/>
</dbReference>
<evidence type="ECO:0000313" key="5">
    <source>
        <dbReference type="Proteomes" id="UP001430848"/>
    </source>
</evidence>
<evidence type="ECO:0000256" key="2">
    <source>
        <dbReference type="SAM" id="MobiDB-lite"/>
    </source>
</evidence>
<reference evidence="4 5" key="1">
    <citation type="submission" date="2024-02" db="EMBL/GenBank/DDBJ databases">
        <title>De novo assembly and annotation of 12 fungi associated with fruit tree decline syndrome in Ontario, Canada.</title>
        <authorList>
            <person name="Sulman M."/>
            <person name="Ellouze W."/>
            <person name="Ilyukhin E."/>
        </authorList>
    </citation>
    <scope>NUCLEOTIDE SEQUENCE [LARGE SCALE GENOMIC DNA]</scope>
    <source>
        <strain evidence="4 5">M169</strain>
    </source>
</reference>
<sequence length="480" mass="53396">MHVEDIETDNLVTSYYRNFHKFHPFLLPRKSLIRRHKDATNRLDLVPLIAIMRLVGHIYAAQELSPQLKDHAEAGLLQTSPTSPVLVQCRLLYSIVLFWHNYKPEANREIRTAVKLAVDLKMFRQEFASENGAEDPVLMECWRRTWWMLYIVDAYYAGTLGTMNFAVVDIDATVELPCEEWEYELGVIPKTLEDFDCREFADESTTFSSFAYLISALRCAALAISISPKIAAKEDSADIIQSADSIIDGWSLLLPRDRKQVMTKSGDIDELMFQAHLLVHVPLSDLKFNAVEDVSSCARDPPADNPAPDLINVHTVRVLRSVEAQIRLLTLPSRPFQHTPFVTCMVSEGTLALLSACAFQLSGKELAIARDQIRMTIGCLKDLGELWPRTARNVKEIQTIARHVLGLGGSRATGRSSTAGSSNVPSLSGGESRGSLRSDAEAPSVDNGEIGSLGSMEDVCGWYNLSDLGPELEQWMADGL</sequence>
<dbReference type="Proteomes" id="UP001430848">
    <property type="component" value="Unassembled WGS sequence"/>
</dbReference>